<dbReference type="EMBL" id="LOHS01000052">
    <property type="protein sequence ID" value="OAH15002.1"/>
    <property type="molecule type" value="Genomic_DNA"/>
</dbReference>
<sequence length="50" mass="5713">MAHDPYAALQALVRAEALRTSHPEQRPADPERTADPEHPREQQPDERDRG</sequence>
<evidence type="ECO:0000313" key="2">
    <source>
        <dbReference type="EMBL" id="OAH15002.1"/>
    </source>
</evidence>
<organism evidence="2 3">
    <name type="scientific">Streptomyces jeddahensis</name>
    <dbReference type="NCBI Taxonomy" id="1716141"/>
    <lineage>
        <taxon>Bacteria</taxon>
        <taxon>Bacillati</taxon>
        <taxon>Actinomycetota</taxon>
        <taxon>Actinomycetes</taxon>
        <taxon>Kitasatosporales</taxon>
        <taxon>Streptomycetaceae</taxon>
        <taxon>Streptomyces</taxon>
    </lineage>
</organism>
<evidence type="ECO:0000313" key="3">
    <source>
        <dbReference type="Proteomes" id="UP000077381"/>
    </source>
</evidence>
<protein>
    <submittedName>
        <fullName evidence="2">Uncharacterized protein</fullName>
    </submittedName>
</protein>
<name>A0A177HVN3_9ACTN</name>
<reference evidence="2 3" key="1">
    <citation type="submission" date="2015-12" db="EMBL/GenBank/DDBJ databases">
        <title>Genome sequence of Streptomyces sp. G25.</title>
        <authorList>
            <person name="Poehlein A."/>
            <person name="Roettig A."/>
            <person name="Hiessl S."/>
            <person name="Hauschild P."/>
            <person name="Schauer J."/>
            <person name="Madkour M.H."/>
            <person name="Al-Ansari A.M."/>
            <person name="Almakishah N.H."/>
            <person name="Steinbuechel A."/>
            <person name="Daniel R."/>
        </authorList>
    </citation>
    <scope>NUCLEOTIDE SEQUENCE [LARGE SCALE GENOMIC DNA]</scope>
    <source>
        <strain evidence="3">G25(2015)</strain>
    </source>
</reference>
<dbReference type="PATRIC" id="fig|1716141.3.peg.1703"/>
<feature type="region of interest" description="Disordered" evidence="1">
    <location>
        <begin position="16"/>
        <end position="50"/>
    </location>
</feature>
<proteinExistence type="predicted"/>
<accession>A0A177HVN3</accession>
<comment type="caution">
    <text evidence="2">The sequence shown here is derived from an EMBL/GenBank/DDBJ whole genome shotgun (WGS) entry which is preliminary data.</text>
</comment>
<dbReference type="RefSeq" id="WP_157902789.1">
    <property type="nucleotide sequence ID" value="NZ_LOHS01000052.1"/>
</dbReference>
<dbReference type="AlphaFoldDB" id="A0A177HVN3"/>
<gene>
    <name evidence="2" type="ORF">STSP_16180</name>
</gene>
<keyword evidence="3" id="KW-1185">Reference proteome</keyword>
<evidence type="ECO:0000256" key="1">
    <source>
        <dbReference type="SAM" id="MobiDB-lite"/>
    </source>
</evidence>
<dbReference type="Proteomes" id="UP000077381">
    <property type="component" value="Unassembled WGS sequence"/>
</dbReference>